<dbReference type="NCBIfam" id="NF033894">
    <property type="entry name" value="Eex_IncN"/>
    <property type="match status" value="1"/>
</dbReference>
<accession>A0A455VJ11</accession>
<proteinExistence type="predicted"/>
<dbReference type="InterPro" id="IPR047937">
    <property type="entry name" value="Eex_IncN-like"/>
</dbReference>
<protein>
    <submittedName>
        <fullName evidence="1">Plasmid protein</fullName>
    </submittedName>
</protein>
<keyword evidence="1" id="KW-0614">Plasmid</keyword>
<sequence>MKKVENSLLIMVAILILSGCKEEVKSYAWYSEHQEETYQTYKKCKEKGEGGNNCNNAYRAAVNFSNELLYPKEVSDKFTALLK</sequence>
<dbReference type="RefSeq" id="WP_149591018.1">
    <property type="nucleotide sequence ID" value="NZ_AP019532.1"/>
</dbReference>
<dbReference type="PROSITE" id="PS51257">
    <property type="entry name" value="PROKAR_LIPOPROTEIN"/>
    <property type="match status" value="1"/>
</dbReference>
<gene>
    <name evidence="1" type="ORF">SSYIS1_40730</name>
</gene>
<evidence type="ECO:0000313" key="1">
    <source>
        <dbReference type="EMBL" id="BBI93069.1"/>
    </source>
</evidence>
<evidence type="ECO:0000313" key="2">
    <source>
        <dbReference type="Proteomes" id="UP000324392"/>
    </source>
</evidence>
<dbReference type="AlphaFoldDB" id="A0A455VJ11"/>
<dbReference type="Proteomes" id="UP000324392">
    <property type="component" value="Plasmid pSsyis1"/>
</dbReference>
<dbReference type="EMBL" id="AP019532">
    <property type="protein sequence ID" value="BBI93069.1"/>
    <property type="molecule type" value="Genomic_DNA"/>
</dbReference>
<reference evidence="1 2" key="1">
    <citation type="submission" date="2019-03" db="EMBL/GenBank/DDBJ databases">
        <title>The genome sequence of Candidatus Serratia symbiotica strain IS.</title>
        <authorList>
            <person name="Nikoh N."/>
            <person name="Koga R."/>
            <person name="Oshima K."/>
            <person name="Hattori M."/>
            <person name="Fukatsu T."/>
        </authorList>
    </citation>
    <scope>NUCLEOTIDE SEQUENCE [LARGE SCALE GENOMIC DNA]</scope>
    <source>
        <strain evidence="1 2">IS</strain>
        <plasmid evidence="2">pssyis1 dna</plasmid>
    </source>
</reference>
<geneLocation type="plasmid" evidence="2">
    <name>pssyis1 dna</name>
</geneLocation>
<name>A0A455VJ11_9GAMM</name>
<organism evidence="1 2">
    <name type="scientific">Serratia symbiotica</name>
    <dbReference type="NCBI Taxonomy" id="138074"/>
    <lineage>
        <taxon>Bacteria</taxon>
        <taxon>Pseudomonadati</taxon>
        <taxon>Pseudomonadota</taxon>
        <taxon>Gammaproteobacteria</taxon>
        <taxon>Enterobacterales</taxon>
        <taxon>Yersiniaceae</taxon>
        <taxon>Serratia</taxon>
    </lineage>
</organism>